<dbReference type="InterPro" id="IPR017871">
    <property type="entry name" value="ABC_transporter-like_CS"/>
</dbReference>
<evidence type="ECO:0000256" key="3">
    <source>
        <dbReference type="ARBA" id="ARBA00022741"/>
    </source>
</evidence>
<keyword evidence="2" id="KW-0677">Repeat</keyword>
<evidence type="ECO:0000256" key="4">
    <source>
        <dbReference type="ARBA" id="ARBA00022840"/>
    </source>
</evidence>
<evidence type="ECO:0000313" key="7">
    <source>
        <dbReference type="EMBL" id="TPQ19023.1"/>
    </source>
</evidence>
<dbReference type="GO" id="GO:0005524">
    <property type="term" value="F:ATP binding"/>
    <property type="evidence" value="ECO:0007669"/>
    <property type="project" value="UniProtKB-KW"/>
</dbReference>
<comment type="caution">
    <text evidence="7">The sequence shown here is derived from an EMBL/GenBank/DDBJ whole genome shotgun (WGS) entry which is preliminary data.</text>
</comment>
<name>A0A505D3I4_9ACTN</name>
<dbReference type="Gene3D" id="3.40.50.300">
    <property type="entry name" value="P-loop containing nucleotide triphosphate hydrolases"/>
    <property type="match status" value="2"/>
</dbReference>
<gene>
    <name evidence="7" type="ORF">FGD71_027540</name>
</gene>
<proteinExistence type="predicted"/>
<evidence type="ECO:0000256" key="5">
    <source>
        <dbReference type="SAM" id="MobiDB-lite"/>
    </source>
</evidence>
<feature type="domain" description="ABC transporter" evidence="6">
    <location>
        <begin position="294"/>
        <end position="537"/>
    </location>
</feature>
<dbReference type="PANTHER" id="PTHR43790:SF9">
    <property type="entry name" value="GALACTOFURANOSE TRANSPORTER ATP-BINDING PROTEIN YTFR"/>
    <property type="match status" value="1"/>
</dbReference>
<dbReference type="EMBL" id="VCHX02000165">
    <property type="protein sequence ID" value="TPQ19023.1"/>
    <property type="molecule type" value="Genomic_DNA"/>
</dbReference>
<dbReference type="PROSITE" id="PS00211">
    <property type="entry name" value="ABC_TRANSPORTER_1"/>
    <property type="match status" value="1"/>
</dbReference>
<feature type="region of interest" description="Disordered" evidence="5">
    <location>
        <begin position="268"/>
        <end position="292"/>
    </location>
</feature>
<dbReference type="InterPro" id="IPR027417">
    <property type="entry name" value="P-loop_NTPase"/>
</dbReference>
<dbReference type="InterPro" id="IPR003593">
    <property type="entry name" value="AAA+_ATPase"/>
</dbReference>
<sequence>MDGVAVHADTSAGTAYGPAWTDEADRPVLRVSGLSKRFGGTQALKDVDLDIAPGEIHALIGPNGSGKSTLIKILAGYHHAEPGAVAELDGERFELGQVTGSRHDRLRFVHQELGLVEELSATDNLALSRGFARTAFGNIRWPEMERRTAALVERFGLGIDVRRPLAMATPVQRAVVAIAAALQGWEGRRGVLVLDEPTAVLPPGEVARLFHIVREIRDAGASVLYVSHRMDEIFALADRVTVIRGGRRIATRPVAGLTPRALAELMAGQEKETGHQSQPPTSGTGGSTGGGTGIGVAALEVRDLWAGPLRGVGFDLARGERLGVTGLVGSGHEAVPYAVCGAWTGPVRGRVRIPERSPRWVDARNAAGLGIPLVPADRANEGVVGDFSVGENLTLPLLDRLRARLGRLHRRREDALTEAWIRRVEVRTAGRGARITTLSGGNQQKVVMARCLAQQPPVLVLCEPTAGVDVATRQQLYELIGRQADDGMGVIVSSSDTEDLLALCTRVLVVRDGRIVREISGRDITEPALVHAMEGTE</sequence>
<dbReference type="CDD" id="cd03216">
    <property type="entry name" value="ABC_Carb_Monos_I"/>
    <property type="match status" value="1"/>
</dbReference>
<evidence type="ECO:0000256" key="1">
    <source>
        <dbReference type="ARBA" id="ARBA00022448"/>
    </source>
</evidence>
<feature type="domain" description="ABC transporter" evidence="6">
    <location>
        <begin position="29"/>
        <end position="270"/>
    </location>
</feature>
<dbReference type="InterPro" id="IPR003439">
    <property type="entry name" value="ABC_transporter-like_ATP-bd"/>
</dbReference>
<keyword evidence="8" id="KW-1185">Reference proteome</keyword>
<dbReference type="SMART" id="SM00382">
    <property type="entry name" value="AAA"/>
    <property type="match status" value="2"/>
</dbReference>
<accession>A0A505D3I4</accession>
<dbReference type="SUPFAM" id="SSF52540">
    <property type="entry name" value="P-loop containing nucleoside triphosphate hydrolases"/>
    <property type="match status" value="2"/>
</dbReference>
<dbReference type="AlphaFoldDB" id="A0A505D3I4"/>
<keyword evidence="1" id="KW-0813">Transport</keyword>
<dbReference type="OrthoDB" id="3651648at2"/>
<reference evidence="7 8" key="1">
    <citation type="submission" date="2019-06" db="EMBL/GenBank/DDBJ databases">
        <title>Streptomyces sporangiiformans sp. nov., a novel actinomycete isolated from soil in Mount Song.</title>
        <authorList>
            <person name="Han L."/>
        </authorList>
    </citation>
    <scope>NUCLEOTIDE SEQUENCE [LARGE SCALE GENOMIC DNA]</scope>
    <source>
        <strain evidence="7 8">NEAU-SSA 1</strain>
    </source>
</reference>
<evidence type="ECO:0000256" key="2">
    <source>
        <dbReference type="ARBA" id="ARBA00022737"/>
    </source>
</evidence>
<dbReference type="CDD" id="cd03215">
    <property type="entry name" value="ABC_Carb_Monos_II"/>
    <property type="match status" value="1"/>
</dbReference>
<dbReference type="InterPro" id="IPR050107">
    <property type="entry name" value="ABC_carbohydrate_import_ATPase"/>
</dbReference>
<organism evidence="7 8">
    <name type="scientific">Streptomyces sporangiiformans</name>
    <dbReference type="NCBI Taxonomy" id="2315329"/>
    <lineage>
        <taxon>Bacteria</taxon>
        <taxon>Bacillati</taxon>
        <taxon>Actinomycetota</taxon>
        <taxon>Actinomycetes</taxon>
        <taxon>Kitasatosporales</taxon>
        <taxon>Streptomycetaceae</taxon>
        <taxon>Streptomyces</taxon>
    </lineage>
</organism>
<keyword evidence="3" id="KW-0547">Nucleotide-binding</keyword>
<feature type="compositionally biased region" description="Gly residues" evidence="5">
    <location>
        <begin position="283"/>
        <end position="292"/>
    </location>
</feature>
<dbReference type="Proteomes" id="UP000317378">
    <property type="component" value="Unassembled WGS sequence"/>
</dbReference>
<dbReference type="PROSITE" id="PS50893">
    <property type="entry name" value="ABC_TRANSPORTER_2"/>
    <property type="match status" value="2"/>
</dbReference>
<evidence type="ECO:0000259" key="6">
    <source>
        <dbReference type="PROSITE" id="PS50893"/>
    </source>
</evidence>
<dbReference type="GO" id="GO:0016887">
    <property type="term" value="F:ATP hydrolysis activity"/>
    <property type="evidence" value="ECO:0007669"/>
    <property type="project" value="InterPro"/>
</dbReference>
<protein>
    <submittedName>
        <fullName evidence="7">Sugar ABC transporter ATP-binding protein</fullName>
    </submittedName>
</protein>
<keyword evidence="4 7" id="KW-0067">ATP-binding</keyword>
<dbReference type="PANTHER" id="PTHR43790">
    <property type="entry name" value="CARBOHYDRATE TRANSPORT ATP-BINDING PROTEIN MG119-RELATED"/>
    <property type="match status" value="1"/>
</dbReference>
<dbReference type="Pfam" id="PF00005">
    <property type="entry name" value="ABC_tran"/>
    <property type="match status" value="2"/>
</dbReference>
<evidence type="ECO:0000313" key="8">
    <source>
        <dbReference type="Proteomes" id="UP000317378"/>
    </source>
</evidence>